<dbReference type="SUPFAM" id="SSF52440">
    <property type="entry name" value="PreATP-grasp domain"/>
    <property type="match status" value="1"/>
</dbReference>
<keyword evidence="5 12" id="KW-0436">Ligase</keyword>
<dbReference type="PIRSF" id="PIRSF001558">
    <property type="entry name" value="GSHase"/>
    <property type="match status" value="1"/>
</dbReference>
<evidence type="ECO:0000256" key="4">
    <source>
        <dbReference type="ARBA" id="ARBA00020821"/>
    </source>
</evidence>
<keyword evidence="7 12" id="KW-0479">Metal-binding</keyword>
<evidence type="ECO:0000313" key="17">
    <source>
        <dbReference type="Proteomes" id="UP000828390"/>
    </source>
</evidence>
<dbReference type="GO" id="GO:0004363">
    <property type="term" value="F:glutathione synthase activity"/>
    <property type="evidence" value="ECO:0007669"/>
    <property type="project" value="UniProtKB-UniRule"/>
</dbReference>
<feature type="binding site" evidence="13">
    <location>
        <position position="428"/>
    </location>
    <ligand>
        <name>ATP</name>
        <dbReference type="ChEBI" id="CHEBI:30616"/>
    </ligand>
</feature>
<evidence type="ECO:0000256" key="2">
    <source>
        <dbReference type="ARBA" id="ARBA00010385"/>
    </source>
</evidence>
<comment type="caution">
    <text evidence="16">The sequence shown here is derived from an EMBL/GenBank/DDBJ whole genome shotgun (WGS) entry which is preliminary data.</text>
</comment>
<dbReference type="Proteomes" id="UP000828390">
    <property type="component" value="Unassembled WGS sequence"/>
</dbReference>
<dbReference type="NCBIfam" id="TIGR01986">
    <property type="entry name" value="glut_syn_euk"/>
    <property type="match status" value="1"/>
</dbReference>
<dbReference type="EC" id="6.3.2.3" evidence="3 12"/>
<dbReference type="GO" id="GO:0005524">
    <property type="term" value="F:ATP binding"/>
    <property type="evidence" value="ECO:0007669"/>
    <property type="project" value="UniProtKB-UniRule"/>
</dbReference>
<reference evidence="16" key="2">
    <citation type="submission" date="2020-11" db="EMBL/GenBank/DDBJ databases">
        <authorList>
            <person name="McCartney M.A."/>
            <person name="Auch B."/>
            <person name="Kono T."/>
            <person name="Mallez S."/>
            <person name="Becker A."/>
            <person name="Gohl D.M."/>
            <person name="Silverstein K.A.T."/>
            <person name="Koren S."/>
            <person name="Bechman K.B."/>
            <person name="Herman A."/>
            <person name="Abrahante J.E."/>
            <person name="Garbe J."/>
        </authorList>
    </citation>
    <scope>NUCLEOTIDE SEQUENCE</scope>
    <source>
        <strain evidence="16">Duluth1</strain>
        <tissue evidence="16">Whole animal</tissue>
    </source>
</reference>
<evidence type="ECO:0000256" key="10">
    <source>
        <dbReference type="ARBA" id="ARBA00022842"/>
    </source>
</evidence>
<feature type="binding site" evidence="14">
    <location>
        <position position="144"/>
    </location>
    <ligand>
        <name>Mg(2+)</name>
        <dbReference type="ChEBI" id="CHEBI:18420"/>
    </ligand>
</feature>
<keyword evidence="9 12" id="KW-0067">ATP-binding</keyword>
<feature type="domain" description="Glutathione synthase substrate-binding" evidence="15">
    <location>
        <begin position="204"/>
        <end position="306"/>
    </location>
</feature>
<sequence>MSHPSEWIPEEGIPELVQRSSGMALLYGVQKKITTSGGPESCEPMPFTLFPSFLPKAVLTKARSLHTHFQRLMFDVANDHEFLHMCLKDVLPVDEFTREFWNIYETVRNEGVTQAITIFISRNDFMMEASRDWKKGSQDIRQVEFNTFSSGAGGVGGAVTDVHRYSLKLSGFPLDLDKLPENRPTKGFAKGLVLAWEQYGNPSAVILFVVGVPEPNTPDQRWLERHIFEYNPAVRVIFRTFQQLTAGDTTLGDRKQLLVDGVEVAVVYYRYGYAPTHYPTKKEYDLRLTIERSLAIKCPSMAAHLAGCKKVQQVLAAPGQLEHFIADPDIARSIRETFVGLYHLSYNGSTNETVHRALANPDLFVLKPQREGGGNNLFGAELKTYLEKIQNTSEVTSWILMDRIKTVAHPNRLVRRDMGPELRDVCSELGIFGVHLSCGVKELENYECGFLLRTKPLEANEGGLFSGLSCLDSPLFVSD</sequence>
<dbReference type="Gene3D" id="3.40.50.1760">
    <property type="entry name" value="Glutathione synthase, substrate-binding domain superfamily, eukaryotic"/>
    <property type="match status" value="1"/>
</dbReference>
<evidence type="ECO:0000256" key="14">
    <source>
        <dbReference type="PIRSR" id="PIRSR001558-2"/>
    </source>
</evidence>
<keyword evidence="6 12" id="KW-0317">Glutathione biosynthesis</keyword>
<evidence type="ECO:0000256" key="6">
    <source>
        <dbReference type="ARBA" id="ARBA00022684"/>
    </source>
</evidence>
<dbReference type="Pfam" id="PF03917">
    <property type="entry name" value="GSH_synth_ATP"/>
    <property type="match status" value="1"/>
</dbReference>
<dbReference type="Gene3D" id="3.30.1490.50">
    <property type="match status" value="1"/>
</dbReference>
<feature type="binding site" evidence="13">
    <location>
        <position position="461"/>
    </location>
    <ligand>
        <name>ATP</name>
        <dbReference type="ChEBI" id="CHEBI:30616"/>
    </ligand>
</feature>
<feature type="binding site" evidence="13">
    <location>
        <begin position="367"/>
        <end position="376"/>
    </location>
    <ligand>
        <name>ATP</name>
        <dbReference type="ChEBI" id="CHEBI:30616"/>
    </ligand>
</feature>
<evidence type="ECO:0000256" key="3">
    <source>
        <dbReference type="ARBA" id="ARBA00012214"/>
    </source>
</evidence>
<proteinExistence type="inferred from homology"/>
<dbReference type="SUPFAM" id="SSF56059">
    <property type="entry name" value="Glutathione synthetase ATP-binding domain-like"/>
    <property type="match status" value="1"/>
</dbReference>
<comment type="similarity">
    <text evidence="2 12">Belongs to the eukaryotic GSH synthase family.</text>
</comment>
<dbReference type="InterPro" id="IPR005615">
    <property type="entry name" value="Glutathione_synthase"/>
</dbReference>
<feature type="binding site" evidence="14">
    <location>
        <position position="371"/>
    </location>
    <ligand>
        <name>Mg(2+)</name>
        <dbReference type="ChEBI" id="CHEBI:18420"/>
    </ligand>
</feature>
<evidence type="ECO:0000256" key="7">
    <source>
        <dbReference type="ARBA" id="ARBA00022723"/>
    </source>
</evidence>
<comment type="catalytic activity">
    <reaction evidence="11">
        <text>gamma-L-glutamyl-L-cysteine + glycine + ATP = glutathione + ADP + phosphate + H(+)</text>
        <dbReference type="Rhea" id="RHEA:13557"/>
        <dbReference type="ChEBI" id="CHEBI:15378"/>
        <dbReference type="ChEBI" id="CHEBI:30616"/>
        <dbReference type="ChEBI" id="CHEBI:43474"/>
        <dbReference type="ChEBI" id="CHEBI:57305"/>
        <dbReference type="ChEBI" id="CHEBI:57925"/>
        <dbReference type="ChEBI" id="CHEBI:58173"/>
        <dbReference type="ChEBI" id="CHEBI:456216"/>
        <dbReference type="EC" id="6.3.2.3"/>
    </reaction>
    <physiologicalReaction direction="left-to-right" evidence="11">
        <dbReference type="Rhea" id="RHEA:13558"/>
    </physiologicalReaction>
</comment>
<gene>
    <name evidence="16" type="ORF">DPMN_140667</name>
</gene>
<feature type="binding site" evidence="14">
    <location>
        <position position="146"/>
    </location>
    <ligand>
        <name>Mg(2+)</name>
        <dbReference type="ChEBI" id="CHEBI:18420"/>
    </ligand>
</feature>
<dbReference type="AlphaFoldDB" id="A0A9D4G854"/>
<dbReference type="InterPro" id="IPR037013">
    <property type="entry name" value="GSH-S_sub-bd_sf"/>
</dbReference>
<comment type="cofactor">
    <cofactor evidence="12 14">
        <name>Mg(2+)</name>
        <dbReference type="ChEBI" id="CHEBI:18420"/>
    </cofactor>
    <text evidence="12 14">Binds 1 Mg(2+) ion per subunit.</text>
</comment>
<dbReference type="InterPro" id="IPR004887">
    <property type="entry name" value="GSH_synth_subst-bd"/>
</dbReference>
<dbReference type="GO" id="GO:0000287">
    <property type="term" value="F:magnesium ion binding"/>
    <property type="evidence" value="ECO:0007669"/>
    <property type="project" value="UniProtKB-UniRule"/>
</dbReference>
<keyword evidence="17" id="KW-1185">Reference proteome</keyword>
<feature type="binding site" evidence="13">
    <location>
        <begin position="401"/>
        <end position="404"/>
    </location>
    <ligand>
        <name>ATP</name>
        <dbReference type="ChEBI" id="CHEBI:30616"/>
    </ligand>
</feature>
<evidence type="ECO:0000256" key="11">
    <source>
        <dbReference type="ARBA" id="ARBA00048871"/>
    </source>
</evidence>
<feature type="binding site" evidence="13">
    <location>
        <position position="455"/>
    </location>
    <ligand>
        <name>ATP</name>
        <dbReference type="ChEBI" id="CHEBI:30616"/>
    </ligand>
</feature>
<keyword evidence="10 12" id="KW-0460">Magnesium</keyword>
<feature type="binding site" evidence="13">
    <location>
        <position position="220"/>
    </location>
    <ligand>
        <name>substrate</name>
    </ligand>
</feature>
<evidence type="ECO:0000256" key="5">
    <source>
        <dbReference type="ARBA" id="ARBA00022598"/>
    </source>
</evidence>
<organism evidence="16 17">
    <name type="scientific">Dreissena polymorpha</name>
    <name type="common">Zebra mussel</name>
    <name type="synonym">Mytilus polymorpha</name>
    <dbReference type="NCBI Taxonomy" id="45954"/>
    <lineage>
        <taxon>Eukaryota</taxon>
        <taxon>Metazoa</taxon>
        <taxon>Spiralia</taxon>
        <taxon>Lophotrochozoa</taxon>
        <taxon>Mollusca</taxon>
        <taxon>Bivalvia</taxon>
        <taxon>Autobranchia</taxon>
        <taxon>Heteroconchia</taxon>
        <taxon>Euheterodonta</taxon>
        <taxon>Imparidentia</taxon>
        <taxon>Neoheterodontei</taxon>
        <taxon>Myida</taxon>
        <taxon>Dreissenoidea</taxon>
        <taxon>Dreissenidae</taxon>
        <taxon>Dreissena</taxon>
    </lineage>
</organism>
<dbReference type="InterPro" id="IPR014709">
    <property type="entry name" value="Glutathione_synthase_C_euk"/>
</dbReference>
<dbReference type="EMBL" id="JAIWYP010000006">
    <property type="protein sequence ID" value="KAH3812243.1"/>
    <property type="molecule type" value="Genomic_DNA"/>
</dbReference>
<evidence type="ECO:0000256" key="1">
    <source>
        <dbReference type="ARBA" id="ARBA00004965"/>
    </source>
</evidence>
<protein>
    <recommendedName>
        <fullName evidence="4 12">Glutathione synthetase</fullName>
        <shortName evidence="12">GSH-S</shortName>
        <ecNumber evidence="3 12">6.3.2.3</ecNumber>
    </recommendedName>
</protein>
<dbReference type="InterPro" id="IPR014042">
    <property type="entry name" value="Glutathione_synthase_a-hlx"/>
</dbReference>
<dbReference type="GO" id="GO:0005829">
    <property type="term" value="C:cytosol"/>
    <property type="evidence" value="ECO:0007669"/>
    <property type="project" value="TreeGrafter"/>
</dbReference>
<feature type="binding site" evidence="13">
    <location>
        <position position="309"/>
    </location>
    <ligand>
        <name>ATP</name>
        <dbReference type="ChEBI" id="CHEBI:30616"/>
    </ligand>
</feature>
<dbReference type="PANTHER" id="PTHR11130">
    <property type="entry name" value="GLUTATHIONE SYNTHETASE"/>
    <property type="match status" value="1"/>
</dbReference>
<name>A0A9D4G854_DREPO</name>
<dbReference type="PANTHER" id="PTHR11130:SF0">
    <property type="entry name" value="GLUTATHIONE SYNTHETASE"/>
    <property type="match status" value="1"/>
</dbReference>
<evidence type="ECO:0000256" key="9">
    <source>
        <dbReference type="ARBA" id="ARBA00022840"/>
    </source>
</evidence>
<dbReference type="Gene3D" id="3.30.1490.80">
    <property type="match status" value="1"/>
</dbReference>
<comment type="pathway">
    <text evidence="1 12">Sulfur metabolism; glutathione biosynthesis; glutathione from L-cysteine and L-glutamate: step 2/2.</text>
</comment>
<dbReference type="InterPro" id="IPR014049">
    <property type="entry name" value="Glutathione_synthase_N_euk"/>
</dbReference>
<accession>A0A9D4G854</accession>
<dbReference type="InterPro" id="IPR016185">
    <property type="entry name" value="PreATP-grasp_dom_sf"/>
</dbReference>
<evidence type="ECO:0000256" key="8">
    <source>
        <dbReference type="ARBA" id="ARBA00022741"/>
    </source>
</evidence>
<keyword evidence="8 12" id="KW-0547">Nucleotide-binding</keyword>
<dbReference type="Gene3D" id="3.30.470.20">
    <property type="entry name" value="ATP-grasp fold, B domain"/>
    <property type="match status" value="1"/>
</dbReference>
<dbReference type="GO" id="GO:0043295">
    <property type="term" value="F:glutathione binding"/>
    <property type="evidence" value="ECO:0007669"/>
    <property type="project" value="UniProtKB-UniRule"/>
</dbReference>
<evidence type="ECO:0000313" key="16">
    <source>
        <dbReference type="EMBL" id="KAH3812243.1"/>
    </source>
</evidence>
<feature type="binding site" evidence="13">
    <location>
        <position position="122"/>
    </location>
    <ligand>
        <name>substrate</name>
    </ligand>
</feature>
<dbReference type="Pfam" id="PF03199">
    <property type="entry name" value="GSH_synthase"/>
    <property type="match status" value="1"/>
</dbReference>
<evidence type="ECO:0000256" key="12">
    <source>
        <dbReference type="PIRNR" id="PIRNR001558"/>
    </source>
</evidence>
<reference evidence="16" key="1">
    <citation type="journal article" date="2019" name="bioRxiv">
        <title>The Genome of the Zebra Mussel, Dreissena polymorpha: A Resource for Invasive Species Research.</title>
        <authorList>
            <person name="McCartney M.A."/>
            <person name="Auch B."/>
            <person name="Kono T."/>
            <person name="Mallez S."/>
            <person name="Zhang Y."/>
            <person name="Obille A."/>
            <person name="Becker A."/>
            <person name="Abrahante J.E."/>
            <person name="Garbe J."/>
            <person name="Badalamenti J.P."/>
            <person name="Herman A."/>
            <person name="Mangelson H."/>
            <person name="Liachko I."/>
            <person name="Sullivan S."/>
            <person name="Sone E.D."/>
            <person name="Koren S."/>
            <person name="Silverstein K.A.T."/>
            <person name="Beckman K.B."/>
            <person name="Gohl D.M."/>
        </authorList>
    </citation>
    <scope>NUCLEOTIDE SEQUENCE</scope>
    <source>
        <strain evidence="16">Duluth1</strain>
        <tissue evidence="16">Whole animal</tissue>
    </source>
</reference>
<feature type="binding site" evidence="13">
    <location>
        <position position="453"/>
    </location>
    <ligand>
        <name>substrate</name>
    </ligand>
</feature>
<evidence type="ECO:0000259" key="15">
    <source>
        <dbReference type="Pfam" id="PF03199"/>
    </source>
</evidence>
<dbReference type="Gene3D" id="1.10.1080.10">
    <property type="entry name" value="Glutathione Synthetase, Chain A, domain 3"/>
    <property type="match status" value="1"/>
</dbReference>
<feature type="binding site" evidence="13">
    <location>
        <position position="144"/>
    </location>
    <ligand>
        <name>ATP</name>
        <dbReference type="ChEBI" id="CHEBI:30616"/>
    </ligand>
</feature>
<dbReference type="OrthoDB" id="2020073at2759"/>
<evidence type="ECO:0000256" key="13">
    <source>
        <dbReference type="PIRSR" id="PIRSR001558-1"/>
    </source>
</evidence>